<dbReference type="EMBL" id="CP015056">
    <property type="protein sequence ID" value="QGN15730.1"/>
    <property type="molecule type" value="Genomic_DNA"/>
</dbReference>
<sequence length="383" mass="42694">MDRNIPETHFSAVELGVYDGCSFVVTTERESIASTPVSYKLQCSSPSKLEPEQAASIDPPRLPSNLIVIDSVFSGKGRRAETDFAGVVIEPLFRKLNVQHQFVKTSSPHSIRDIASSLDAKSQYTILFLSGDTSISEFVNHLPSSHSNISIVPFPMGTGNAWATSLKLTDPAVILSQFLKGSLQTHQFPLYKATFANGLSIKFFIILSLGFHANLLHLCEEQEYQQMGVERFRIASQRILDNYALNSHVSIPNTLQGSYSYFVLINTTHLEPTYIPSPQSDPLNPPLHVLAYESSLSQSEFRKRLMNGYLNTLKTDIQEKGTIYKALPDSFEVYISDNPEERHKFELCCDGQLLNLLDLNPSPDHTVSFKIETCTSPSLLVLC</sequence>
<dbReference type="Gene3D" id="3.40.50.10330">
    <property type="entry name" value="Probable inorganic polyphosphate/atp-NAD kinase, domain 1"/>
    <property type="match status" value="1"/>
</dbReference>
<dbReference type="PANTHER" id="PTHR12358:SF108">
    <property type="entry name" value="DAGKC DOMAIN-CONTAINING PROTEIN"/>
    <property type="match status" value="1"/>
</dbReference>
<evidence type="ECO:0000313" key="2">
    <source>
        <dbReference type="EMBL" id="QGN15730.1"/>
    </source>
</evidence>
<proteinExistence type="predicted"/>
<accession>A0ABX6EW41</accession>
<dbReference type="InterPro" id="IPR050187">
    <property type="entry name" value="Lipid_Phosphate_FormReg"/>
</dbReference>
<reference evidence="2 3" key="1">
    <citation type="submission" date="2016-03" db="EMBL/GenBank/DDBJ databases">
        <title>How can Kluyveromyces marxianus grow so fast - potential evolutionary course in Saccharomyces Complex revealed by comparative genomics.</title>
        <authorList>
            <person name="Mo W."/>
            <person name="Lu W."/>
            <person name="Yang X."/>
            <person name="Qi J."/>
            <person name="Lv H."/>
        </authorList>
    </citation>
    <scope>NUCLEOTIDE SEQUENCE [LARGE SCALE GENOMIC DNA]</scope>
    <source>
        <strain evidence="2 3">FIM1</strain>
    </source>
</reference>
<dbReference type="InterPro" id="IPR017438">
    <property type="entry name" value="ATP-NAD_kinase_N"/>
</dbReference>
<evidence type="ECO:0000313" key="3">
    <source>
        <dbReference type="Proteomes" id="UP000422736"/>
    </source>
</evidence>
<protein>
    <submittedName>
        <fullName evidence="2">LCB5</fullName>
    </submittedName>
</protein>
<name>A0ABX6EW41_KLUMA</name>
<gene>
    <name evidence="2" type="primary">LCB5</name>
    <name evidence="2" type="ORF">FIM1_2424</name>
</gene>
<dbReference type="InterPro" id="IPR016064">
    <property type="entry name" value="NAD/diacylglycerol_kinase_sf"/>
</dbReference>
<dbReference type="InterPro" id="IPR001206">
    <property type="entry name" value="Diacylglycerol_kinase_cat_dom"/>
</dbReference>
<evidence type="ECO:0000259" key="1">
    <source>
        <dbReference type="PROSITE" id="PS50146"/>
    </source>
</evidence>
<dbReference type="SUPFAM" id="SSF111331">
    <property type="entry name" value="NAD kinase/diacylglycerol kinase-like"/>
    <property type="match status" value="1"/>
</dbReference>
<dbReference type="PANTHER" id="PTHR12358">
    <property type="entry name" value="SPHINGOSINE KINASE"/>
    <property type="match status" value="1"/>
</dbReference>
<dbReference type="PROSITE" id="PS50146">
    <property type="entry name" value="DAGK"/>
    <property type="match status" value="1"/>
</dbReference>
<reference evidence="2 3" key="2">
    <citation type="submission" date="2019-11" db="EMBL/GenBank/DDBJ databases">
        <authorList>
            <person name="Lu H."/>
        </authorList>
    </citation>
    <scope>NUCLEOTIDE SEQUENCE [LARGE SCALE GENOMIC DNA]</scope>
    <source>
        <strain evidence="2 3">FIM1</strain>
    </source>
</reference>
<dbReference type="Proteomes" id="UP000422736">
    <property type="component" value="Chromosome 3"/>
</dbReference>
<dbReference type="Pfam" id="PF00781">
    <property type="entry name" value="DAGK_cat"/>
    <property type="match status" value="1"/>
</dbReference>
<organism evidence="2 3">
    <name type="scientific">Kluyveromyces marxianus</name>
    <name type="common">Yeast</name>
    <name type="synonym">Candida kefyr</name>
    <dbReference type="NCBI Taxonomy" id="4911"/>
    <lineage>
        <taxon>Eukaryota</taxon>
        <taxon>Fungi</taxon>
        <taxon>Dikarya</taxon>
        <taxon>Ascomycota</taxon>
        <taxon>Saccharomycotina</taxon>
        <taxon>Saccharomycetes</taxon>
        <taxon>Saccharomycetales</taxon>
        <taxon>Saccharomycetaceae</taxon>
        <taxon>Kluyveromyces</taxon>
    </lineage>
</organism>
<feature type="domain" description="DAGKc" evidence="1">
    <location>
        <begin position="60"/>
        <end position="197"/>
    </location>
</feature>
<keyword evidence="3" id="KW-1185">Reference proteome</keyword>